<reference evidence="5 6" key="1">
    <citation type="submission" date="2016-02" db="EMBL/GenBank/DDBJ databases">
        <title>Paenibacillus sp. LPB0068, isolated from Crassostrea gigas.</title>
        <authorList>
            <person name="Shin S.-K."/>
            <person name="Yi H."/>
        </authorList>
    </citation>
    <scope>NUCLEOTIDE SEQUENCE [LARGE SCALE GENOMIC DNA]</scope>
    <source>
        <strain evidence="5 6">LPB0068</strain>
    </source>
</reference>
<comment type="caution">
    <text evidence="5">The sequence shown here is derived from an EMBL/GenBank/DDBJ whole genome shotgun (WGS) entry which is preliminary data.</text>
</comment>
<dbReference type="SUPFAM" id="SSF51215">
    <property type="entry name" value="Regulatory protein AraC"/>
    <property type="match status" value="1"/>
</dbReference>
<protein>
    <recommendedName>
        <fullName evidence="4">HTH araC/xylS-type domain-containing protein</fullName>
    </recommendedName>
</protein>
<dbReference type="GO" id="GO:0043565">
    <property type="term" value="F:sequence-specific DNA binding"/>
    <property type="evidence" value="ECO:0007669"/>
    <property type="project" value="InterPro"/>
</dbReference>
<dbReference type="KEGG" id="pcx:LPB68_19520"/>
<dbReference type="RefSeq" id="WP_068655864.1">
    <property type="nucleotide sequence ID" value="NZ_CP017770.1"/>
</dbReference>
<dbReference type="PANTHER" id="PTHR43280:SF28">
    <property type="entry name" value="HTH-TYPE TRANSCRIPTIONAL ACTIVATOR RHAS"/>
    <property type="match status" value="1"/>
</dbReference>
<proteinExistence type="predicted"/>
<dbReference type="SUPFAM" id="SSF46689">
    <property type="entry name" value="Homeodomain-like"/>
    <property type="match status" value="2"/>
</dbReference>
<dbReference type="InterPro" id="IPR009057">
    <property type="entry name" value="Homeodomain-like_sf"/>
</dbReference>
<evidence type="ECO:0000256" key="3">
    <source>
        <dbReference type="ARBA" id="ARBA00023163"/>
    </source>
</evidence>
<dbReference type="STRING" id="1763538.LPB68_19520"/>
<evidence type="ECO:0000256" key="1">
    <source>
        <dbReference type="ARBA" id="ARBA00023015"/>
    </source>
</evidence>
<dbReference type="InterPro" id="IPR037923">
    <property type="entry name" value="HTH-like"/>
</dbReference>
<organism evidence="5 6">
    <name type="scientific">Paenibacillus crassostreae</name>
    <dbReference type="NCBI Taxonomy" id="1763538"/>
    <lineage>
        <taxon>Bacteria</taxon>
        <taxon>Bacillati</taxon>
        <taxon>Bacillota</taxon>
        <taxon>Bacilli</taxon>
        <taxon>Bacillales</taxon>
        <taxon>Paenibacillaceae</taxon>
        <taxon>Paenibacillus</taxon>
    </lineage>
</organism>
<keyword evidence="6" id="KW-1185">Reference proteome</keyword>
<keyword evidence="2" id="KW-0238">DNA-binding</keyword>
<accession>A0A167FQL8</accession>
<dbReference type="OrthoDB" id="192171at2"/>
<dbReference type="PANTHER" id="PTHR43280">
    <property type="entry name" value="ARAC-FAMILY TRANSCRIPTIONAL REGULATOR"/>
    <property type="match status" value="1"/>
</dbReference>
<dbReference type="SMART" id="SM00342">
    <property type="entry name" value="HTH_ARAC"/>
    <property type="match status" value="1"/>
</dbReference>
<dbReference type="AlphaFoldDB" id="A0A167FQL8"/>
<keyword evidence="1" id="KW-0805">Transcription regulation</keyword>
<evidence type="ECO:0000256" key="2">
    <source>
        <dbReference type="ARBA" id="ARBA00023125"/>
    </source>
</evidence>
<sequence>MEYLKFNISTPFQFTIGGQFESDYPWTHAERMIDTYELIIGRRETLYMQQENNRHEVNSGDIMLLQPFHHHEGYEECHSGIAFDWLHFHCQHEAELIDEETVIREVASITTTSESIHLLKNTFIYIPLFFSPPNVDRVNIQFRQMMHVANSADYNAYAAHYLLTSLLIEVSQQAIHHLKKLHRGGNADNKISDMMEWIRVHATDKLSTQDVAEHFNYNRDYLSRFFKQNTNMNLQQYIHRQKLLKAKELLSRSNLSVLQISQEVGISDEKYFMKLFKVYEGITPTEFRRAYYHTYINNS</sequence>
<keyword evidence="3" id="KW-0804">Transcription</keyword>
<name>A0A167FQL8_9BACL</name>
<evidence type="ECO:0000259" key="4">
    <source>
        <dbReference type="PROSITE" id="PS01124"/>
    </source>
</evidence>
<gene>
    <name evidence="5" type="ORF">PNBC_05220</name>
</gene>
<dbReference type="InterPro" id="IPR018060">
    <property type="entry name" value="HTH_AraC"/>
</dbReference>
<evidence type="ECO:0000313" key="6">
    <source>
        <dbReference type="Proteomes" id="UP000077134"/>
    </source>
</evidence>
<dbReference type="Pfam" id="PF12833">
    <property type="entry name" value="HTH_18"/>
    <property type="match status" value="1"/>
</dbReference>
<dbReference type="Proteomes" id="UP000077134">
    <property type="component" value="Unassembled WGS sequence"/>
</dbReference>
<feature type="domain" description="HTH araC/xylS-type" evidence="4">
    <location>
        <begin position="192"/>
        <end position="290"/>
    </location>
</feature>
<dbReference type="EMBL" id="LSFN01000005">
    <property type="protein sequence ID" value="OAB76801.1"/>
    <property type="molecule type" value="Genomic_DNA"/>
</dbReference>
<dbReference type="PROSITE" id="PS01124">
    <property type="entry name" value="HTH_ARAC_FAMILY_2"/>
    <property type="match status" value="1"/>
</dbReference>
<dbReference type="GO" id="GO:0003700">
    <property type="term" value="F:DNA-binding transcription factor activity"/>
    <property type="evidence" value="ECO:0007669"/>
    <property type="project" value="InterPro"/>
</dbReference>
<evidence type="ECO:0000313" key="5">
    <source>
        <dbReference type="EMBL" id="OAB76801.1"/>
    </source>
</evidence>
<dbReference type="Gene3D" id="1.10.10.60">
    <property type="entry name" value="Homeodomain-like"/>
    <property type="match status" value="2"/>
</dbReference>